<evidence type="ECO:0000256" key="1">
    <source>
        <dbReference type="SAM" id="Phobius"/>
    </source>
</evidence>
<organism evidence="2 3">
    <name type="scientific">Steinernema glaseri</name>
    <dbReference type="NCBI Taxonomy" id="37863"/>
    <lineage>
        <taxon>Eukaryota</taxon>
        <taxon>Metazoa</taxon>
        <taxon>Ecdysozoa</taxon>
        <taxon>Nematoda</taxon>
        <taxon>Chromadorea</taxon>
        <taxon>Rhabditida</taxon>
        <taxon>Tylenchina</taxon>
        <taxon>Panagrolaimomorpha</taxon>
        <taxon>Strongyloidoidea</taxon>
        <taxon>Steinernematidae</taxon>
        <taxon>Steinernema</taxon>
    </lineage>
</organism>
<dbReference type="PANTHER" id="PTHR34851">
    <property type="entry name" value="PROTEIN CBG05235-RELATED"/>
    <property type="match status" value="1"/>
</dbReference>
<proteinExistence type="predicted"/>
<accession>A0A1I7Z2L6</accession>
<dbReference type="Pfam" id="PF25093">
    <property type="entry name" value="DUF7807"/>
    <property type="match status" value="1"/>
</dbReference>
<evidence type="ECO:0000313" key="3">
    <source>
        <dbReference type="WBParaSite" id="L893_g22299.t1"/>
    </source>
</evidence>
<name>A0A1I7Z2L6_9BILA</name>
<feature type="transmembrane region" description="Helical" evidence="1">
    <location>
        <begin position="93"/>
        <end position="115"/>
    </location>
</feature>
<reference evidence="3" key="1">
    <citation type="submission" date="2016-11" db="UniProtKB">
        <authorList>
            <consortium name="WormBaseParasite"/>
        </authorList>
    </citation>
    <scope>IDENTIFICATION</scope>
</reference>
<feature type="transmembrane region" description="Helical" evidence="1">
    <location>
        <begin position="142"/>
        <end position="164"/>
    </location>
</feature>
<evidence type="ECO:0000313" key="2">
    <source>
        <dbReference type="Proteomes" id="UP000095287"/>
    </source>
</evidence>
<keyword evidence="1" id="KW-1133">Transmembrane helix</keyword>
<dbReference type="AlphaFoldDB" id="A0A1I7Z2L6"/>
<keyword evidence="1" id="KW-0812">Transmembrane</keyword>
<dbReference type="InterPro" id="IPR056709">
    <property type="entry name" value="DUF7807"/>
</dbReference>
<dbReference type="PANTHER" id="PTHR34851:SF5">
    <property type="entry name" value="MARVEL DOMAIN-CONTAINING PROTEIN"/>
    <property type="match status" value="1"/>
</dbReference>
<keyword evidence="1" id="KW-0472">Membrane</keyword>
<dbReference type="WBParaSite" id="L893_g22299.t1">
    <property type="protein sequence ID" value="L893_g22299.t1"/>
    <property type="gene ID" value="L893_g22299"/>
</dbReference>
<keyword evidence="2" id="KW-1185">Reference proteome</keyword>
<dbReference type="Proteomes" id="UP000095287">
    <property type="component" value="Unplaced"/>
</dbReference>
<protein>
    <submittedName>
        <fullName evidence="3">MARVEL domain-containing protein</fullName>
    </submittedName>
</protein>
<feature type="transmembrane region" description="Helical" evidence="1">
    <location>
        <begin position="57"/>
        <end position="81"/>
    </location>
</feature>
<sequence>MTKTQSFEVTPFQHNDPKYKCLCGTVHITMAAILIAVATIIVGIVAIVLAIVDDRPFYTWIPVAVVVLLMLVTSSLVLYAIKTEKEVFFLPYVGLMALSVLLSLGVAVLGIWSLVSPKSSVADFLVNPISNPRSNKEVIGKASVFLALAVLFLFCSIWFAFIMYRCFLYQKDVKIARHPHIAHYTRTKTGSA</sequence>
<feature type="transmembrane region" description="Helical" evidence="1">
    <location>
        <begin position="21"/>
        <end position="51"/>
    </location>
</feature>